<keyword evidence="4" id="KW-1185">Reference proteome</keyword>
<protein>
    <submittedName>
        <fullName evidence="3">Flavin reductase (DIM6/NTAB) family NADH-FMN oxidoreductase RutF</fullName>
    </submittedName>
</protein>
<dbReference type="InterPro" id="IPR012349">
    <property type="entry name" value="Split_barrel_FMN-bd"/>
</dbReference>
<keyword evidence="1" id="KW-0560">Oxidoreductase</keyword>
<dbReference type="Proteomes" id="UP000243528">
    <property type="component" value="Unassembled WGS sequence"/>
</dbReference>
<dbReference type="PANTHER" id="PTHR30466">
    <property type="entry name" value="FLAVIN REDUCTASE"/>
    <property type="match status" value="1"/>
</dbReference>
<evidence type="ECO:0000313" key="3">
    <source>
        <dbReference type="EMBL" id="PSL05974.1"/>
    </source>
</evidence>
<dbReference type="PANTHER" id="PTHR30466:SF1">
    <property type="entry name" value="FMN REDUCTASE (NADH) RUTF"/>
    <property type="match status" value="1"/>
</dbReference>
<dbReference type="Gene3D" id="2.30.110.10">
    <property type="entry name" value="Electron Transport, Fmn-binding Protein, Chain A"/>
    <property type="match status" value="1"/>
</dbReference>
<evidence type="ECO:0000313" key="4">
    <source>
        <dbReference type="Proteomes" id="UP000243528"/>
    </source>
</evidence>
<dbReference type="GO" id="GO:0042602">
    <property type="term" value="F:riboflavin reductase (NADPH) activity"/>
    <property type="evidence" value="ECO:0007669"/>
    <property type="project" value="TreeGrafter"/>
</dbReference>
<feature type="domain" description="Flavin reductase like" evidence="2">
    <location>
        <begin position="34"/>
        <end position="178"/>
    </location>
</feature>
<dbReference type="EMBL" id="PYGE01000003">
    <property type="protein sequence ID" value="PSL05974.1"/>
    <property type="molecule type" value="Genomic_DNA"/>
</dbReference>
<evidence type="ECO:0000259" key="2">
    <source>
        <dbReference type="SMART" id="SM00903"/>
    </source>
</evidence>
<name>A0A2P8E946_9ACTN</name>
<evidence type="ECO:0000256" key="1">
    <source>
        <dbReference type="ARBA" id="ARBA00023002"/>
    </source>
</evidence>
<accession>A0A2P8E946</accession>
<dbReference type="SUPFAM" id="SSF50475">
    <property type="entry name" value="FMN-binding split barrel"/>
    <property type="match status" value="1"/>
</dbReference>
<dbReference type="AlphaFoldDB" id="A0A2P8E946"/>
<dbReference type="SMART" id="SM00903">
    <property type="entry name" value="Flavin_Reduct"/>
    <property type="match status" value="1"/>
</dbReference>
<comment type="caution">
    <text evidence="3">The sequence shown here is derived from an EMBL/GenBank/DDBJ whole genome shotgun (WGS) entry which is preliminary data.</text>
</comment>
<dbReference type="GO" id="GO:0010181">
    <property type="term" value="F:FMN binding"/>
    <property type="evidence" value="ECO:0007669"/>
    <property type="project" value="InterPro"/>
</dbReference>
<dbReference type="RefSeq" id="WP_205740645.1">
    <property type="nucleotide sequence ID" value="NZ_ML142901.1"/>
</dbReference>
<dbReference type="InterPro" id="IPR002563">
    <property type="entry name" value="Flavin_Rdtase-like_dom"/>
</dbReference>
<sequence length="192" mass="20478">MDRSGLHDTGGSADGDMALHQEQTVDSSILREVCGMFVTGVTVITSGREDTADGTTVNSFTSVSLDPPMVLFCLHRDSRLRPVIHDTGAYVVNFLAGPQERLARAFAGRASAAVQAEATRPSLTGVPVLSQALAFLSCQLVDELEGGDHVIFLARVVELGVLRRNQDPLIFFRGSLGALADEPLVSTPIWDG</sequence>
<reference evidence="3 4" key="1">
    <citation type="submission" date="2018-03" db="EMBL/GenBank/DDBJ databases">
        <title>Genomic Encyclopedia of Archaeal and Bacterial Type Strains, Phase II (KMG-II): from individual species to whole genera.</title>
        <authorList>
            <person name="Goeker M."/>
        </authorList>
    </citation>
    <scope>NUCLEOTIDE SEQUENCE [LARGE SCALE GENOMIC DNA]</scope>
    <source>
        <strain evidence="3 4">DSM 45211</strain>
    </source>
</reference>
<organism evidence="3 4">
    <name type="scientific">Haloactinopolyspora alba</name>
    <dbReference type="NCBI Taxonomy" id="648780"/>
    <lineage>
        <taxon>Bacteria</taxon>
        <taxon>Bacillati</taxon>
        <taxon>Actinomycetota</taxon>
        <taxon>Actinomycetes</taxon>
        <taxon>Jiangellales</taxon>
        <taxon>Jiangellaceae</taxon>
        <taxon>Haloactinopolyspora</taxon>
    </lineage>
</organism>
<gene>
    <name evidence="3" type="ORF">CLV30_103128</name>
</gene>
<proteinExistence type="predicted"/>
<dbReference type="Pfam" id="PF01613">
    <property type="entry name" value="Flavin_Reduct"/>
    <property type="match status" value="1"/>
</dbReference>
<dbReference type="InterPro" id="IPR050268">
    <property type="entry name" value="NADH-dep_flavin_reductase"/>
</dbReference>